<name>A0ABD2WIZ6_9HYME</name>
<keyword evidence="2 3" id="KW-0040">ANK repeat</keyword>
<keyword evidence="1" id="KW-0677">Repeat</keyword>
<comment type="caution">
    <text evidence="4">The sequence shown here is derived from an EMBL/GenBank/DDBJ whole genome shotgun (WGS) entry which is preliminary data.</text>
</comment>
<feature type="repeat" description="ANK" evidence="3">
    <location>
        <begin position="552"/>
        <end position="584"/>
    </location>
</feature>
<feature type="repeat" description="ANK" evidence="3">
    <location>
        <begin position="192"/>
        <end position="228"/>
    </location>
</feature>
<evidence type="ECO:0000313" key="5">
    <source>
        <dbReference type="Proteomes" id="UP001627154"/>
    </source>
</evidence>
<dbReference type="Proteomes" id="UP001627154">
    <property type="component" value="Unassembled WGS sequence"/>
</dbReference>
<dbReference type="AlphaFoldDB" id="A0ABD2WIZ6"/>
<dbReference type="PROSITE" id="PS50088">
    <property type="entry name" value="ANK_REPEAT"/>
    <property type="match status" value="5"/>
</dbReference>
<proteinExistence type="predicted"/>
<keyword evidence="5" id="KW-1185">Reference proteome</keyword>
<feature type="repeat" description="ANK" evidence="3">
    <location>
        <begin position="270"/>
        <end position="297"/>
    </location>
</feature>
<dbReference type="PROSITE" id="PS50297">
    <property type="entry name" value="ANK_REP_REGION"/>
    <property type="match status" value="4"/>
</dbReference>
<evidence type="ECO:0000256" key="1">
    <source>
        <dbReference type="ARBA" id="ARBA00022737"/>
    </source>
</evidence>
<dbReference type="InterPro" id="IPR036770">
    <property type="entry name" value="Ankyrin_rpt-contain_sf"/>
</dbReference>
<evidence type="ECO:0000313" key="4">
    <source>
        <dbReference type="EMBL" id="KAL3393083.1"/>
    </source>
</evidence>
<dbReference type="Gene3D" id="1.25.40.20">
    <property type="entry name" value="Ankyrin repeat-containing domain"/>
    <property type="match status" value="2"/>
</dbReference>
<dbReference type="EMBL" id="JBJJXI010000100">
    <property type="protein sequence ID" value="KAL3393083.1"/>
    <property type="molecule type" value="Genomic_DNA"/>
</dbReference>
<dbReference type="InterPro" id="IPR002110">
    <property type="entry name" value="Ankyrin_rpt"/>
</dbReference>
<reference evidence="4 5" key="1">
    <citation type="journal article" date="2024" name="bioRxiv">
        <title>A reference genome for Trichogramma kaykai: A tiny desert-dwelling parasitoid wasp with competing sex-ratio distorters.</title>
        <authorList>
            <person name="Culotta J."/>
            <person name="Lindsey A.R."/>
        </authorList>
    </citation>
    <scope>NUCLEOTIDE SEQUENCE [LARGE SCALE GENOMIC DNA]</scope>
    <source>
        <strain evidence="4 5">KSX58</strain>
    </source>
</reference>
<gene>
    <name evidence="4" type="ORF">TKK_012348</name>
</gene>
<sequence>MYGNEEHEGLSDHVSDDDSDCNDMISAKLKRMRERIDWNVEEQRHDLLQQLCSLTIDWWTGSFPNLLDVFRREEIDWLLMTNVQNIAEPLGVSKFVKFVARSGYKDEPDLDEDSGKPLTRRTTALHRASRRDFWTCRMIIELFEIYDRFDVNYTDEFGLTHFHVACEYGLYDVVQKFLELGRVDPNCLEYVTGDSPLHLAVAGGFFDEEKQIYRLLLKSGADPNLANFNGMTPVHRLCRADHYSHEELKLFFESCDDVGRTVRVDARDKMGRTPLQLAVTSLMPVTVDVLLDRGADLAKFTFPAMCHFPEESQKECQCSINFKVQQASGLLACVESLERRGYRLDRDDAATIMAFFAKYGLFETTSNRDKYDWRDDAKFAEEAKKKMLTPDLSLHDLIPLRSAEAAKRLAYMDYVQFAEEELVWSLPKGFYEACATHLCEKLSRGFFQRWALDALLELTCQRLPILCCDMVIEQLMIKDLWRICLAANKKLLDLLIDTGYKDEPDVDQDGKPLWRRSTAVHAIRGRYSLHESVVHKLFKIYDRFDVNYTDEDGLTHFHVACGYGLCDVVQKFLELGQNPNLFENCDSKSPLYIAVLSGHKDVALLLLKNGADPNLANELGSTILHILCNGYYDVELLKMLFDICDELNQTLQIEAKDKFGRTPLQWAVARLLPNIVDILLYHGADLASFVFPAESDFISRIVPDALLVAEHLEKRGYELDRSDALTIMKISTRSTSLKKPLYRVKCSRNEFQMSSDEAKLFTAFCGKWALNSFLELTRYQLPILCCELIIRNLMNEDLFHICSAAEDQSHEDSKKIVETNGAQCINKRPARARKAPQRLQIVW</sequence>
<dbReference type="SUPFAM" id="SSF48403">
    <property type="entry name" value="Ankyrin repeat"/>
    <property type="match status" value="2"/>
</dbReference>
<accession>A0ABD2WIZ6</accession>
<evidence type="ECO:0000256" key="2">
    <source>
        <dbReference type="ARBA" id="ARBA00023043"/>
    </source>
</evidence>
<feature type="repeat" description="ANK" evidence="3">
    <location>
        <begin position="586"/>
        <end position="618"/>
    </location>
</feature>
<dbReference type="Pfam" id="PF12796">
    <property type="entry name" value="Ank_2"/>
    <property type="match status" value="2"/>
</dbReference>
<protein>
    <submittedName>
        <fullName evidence="4">Uncharacterized protein</fullName>
    </submittedName>
</protein>
<dbReference type="PANTHER" id="PTHR24198:SF165">
    <property type="entry name" value="ANKYRIN REPEAT-CONTAINING PROTEIN-RELATED"/>
    <property type="match status" value="1"/>
</dbReference>
<dbReference type="PANTHER" id="PTHR24198">
    <property type="entry name" value="ANKYRIN REPEAT AND PROTEIN KINASE DOMAIN-CONTAINING PROTEIN"/>
    <property type="match status" value="1"/>
</dbReference>
<feature type="repeat" description="ANK" evidence="3">
    <location>
        <begin position="659"/>
        <end position="686"/>
    </location>
</feature>
<dbReference type="SMART" id="SM00248">
    <property type="entry name" value="ANK"/>
    <property type="match status" value="8"/>
</dbReference>
<organism evidence="4 5">
    <name type="scientific">Trichogramma kaykai</name>
    <dbReference type="NCBI Taxonomy" id="54128"/>
    <lineage>
        <taxon>Eukaryota</taxon>
        <taxon>Metazoa</taxon>
        <taxon>Ecdysozoa</taxon>
        <taxon>Arthropoda</taxon>
        <taxon>Hexapoda</taxon>
        <taxon>Insecta</taxon>
        <taxon>Pterygota</taxon>
        <taxon>Neoptera</taxon>
        <taxon>Endopterygota</taxon>
        <taxon>Hymenoptera</taxon>
        <taxon>Apocrita</taxon>
        <taxon>Proctotrupomorpha</taxon>
        <taxon>Chalcidoidea</taxon>
        <taxon>Trichogrammatidae</taxon>
        <taxon>Trichogramma</taxon>
    </lineage>
</organism>
<evidence type="ECO:0000256" key="3">
    <source>
        <dbReference type="PROSITE-ProRule" id="PRU00023"/>
    </source>
</evidence>